<dbReference type="EMBL" id="JPRM01000024">
    <property type="protein sequence ID" value="KFF15027.1"/>
    <property type="molecule type" value="Genomic_DNA"/>
</dbReference>
<dbReference type="STRING" id="991.IW20_15285"/>
<reference evidence="2 4" key="2">
    <citation type="submission" date="2016-11" db="EMBL/GenBank/DDBJ databases">
        <title>Whole genomes of Flavobacteriaceae.</title>
        <authorList>
            <person name="Stine C."/>
            <person name="Li C."/>
            <person name="Tadesse D."/>
        </authorList>
    </citation>
    <scope>NUCLEOTIDE SEQUENCE [LARGE SCALE GENOMIC DNA]</scope>
    <source>
        <strain evidence="2 4">ATCC 29551</strain>
    </source>
</reference>
<organism evidence="1 3">
    <name type="scientific">Flavobacterium hydatis</name>
    <name type="common">Cytophaga aquatilis</name>
    <dbReference type="NCBI Taxonomy" id="991"/>
    <lineage>
        <taxon>Bacteria</taxon>
        <taxon>Pseudomonadati</taxon>
        <taxon>Bacteroidota</taxon>
        <taxon>Flavobacteriia</taxon>
        <taxon>Flavobacteriales</taxon>
        <taxon>Flavobacteriaceae</taxon>
        <taxon>Flavobacterium</taxon>
    </lineage>
</organism>
<comment type="caution">
    <text evidence="1">The sequence shown here is derived from an EMBL/GenBank/DDBJ whole genome shotgun (WGS) entry which is preliminary data.</text>
</comment>
<evidence type="ECO:0000313" key="1">
    <source>
        <dbReference type="EMBL" id="KFF15027.1"/>
    </source>
</evidence>
<dbReference type="Proteomes" id="UP000198424">
    <property type="component" value="Unassembled WGS sequence"/>
</dbReference>
<keyword evidence="4" id="KW-1185">Reference proteome</keyword>
<accession>A0A086AEB3</accession>
<evidence type="ECO:0000313" key="4">
    <source>
        <dbReference type="Proteomes" id="UP000198424"/>
    </source>
</evidence>
<evidence type="ECO:0000313" key="2">
    <source>
        <dbReference type="EMBL" id="OXA92021.1"/>
    </source>
</evidence>
<dbReference type="EMBL" id="MUGY01000024">
    <property type="protein sequence ID" value="OXA92021.1"/>
    <property type="molecule type" value="Genomic_DNA"/>
</dbReference>
<evidence type="ECO:0000313" key="3">
    <source>
        <dbReference type="Proteomes" id="UP000028712"/>
    </source>
</evidence>
<dbReference type="eggNOG" id="ENOG50334CC">
    <property type="taxonomic scope" value="Bacteria"/>
</dbReference>
<dbReference type="RefSeq" id="WP_035623861.1">
    <property type="nucleotide sequence ID" value="NZ_JBEWQG010000034.1"/>
</dbReference>
<reference evidence="1 3" key="1">
    <citation type="submission" date="2014-07" db="EMBL/GenBank/DDBJ databases">
        <title>Genome of Flavobacterium hydatis DSM 2063.</title>
        <authorList>
            <person name="Pipes S.E."/>
            <person name="Stropko S.J."/>
            <person name="Newman J.D."/>
        </authorList>
    </citation>
    <scope>NUCLEOTIDE SEQUENCE [LARGE SCALE GENOMIC DNA]</scope>
    <source>
        <strain evidence="1 3">DSM 2063</strain>
    </source>
</reference>
<proteinExistence type="predicted"/>
<gene>
    <name evidence="2" type="ORF">B0A62_16645</name>
    <name evidence="1" type="ORF">IW20_15285</name>
</gene>
<name>A0A086AEB3_FLAHY</name>
<dbReference type="AlphaFoldDB" id="A0A086AEB3"/>
<sequence length="339" mass="37522">MKQIITSIVFFLFAQYVVNAQYMLGAYNNGQPIFSTYSEMVAGKTHNNQISIPIQYYGANMNVNEWKLTARLTQDFTNEVNSAYTVGAQYAYLKFNSQENSGSANGILVNVPTQVFQLSKYNEVTLIHSNVNLNGAVNRIFRYNLTIQGGNHLLVNPNGMYNSSYEFKLYKISNGTEQLIGIYTSPIGDARFQLSFGGNFGSQSVILQNGAQQFNLNYNSPSDYTIEKSVMIPNALRVNTYNSQLAVEASGDFISSTSSQTIPLSILKLQLSTNQSYKGLQIISPVTLATTTQPVAIRSNSTAQDITYNVKFFIPANSPGLNVTPGTYSTRVYFVIMPN</sequence>
<dbReference type="Proteomes" id="UP000028712">
    <property type="component" value="Unassembled WGS sequence"/>
</dbReference>
<dbReference type="OrthoDB" id="738752at2"/>
<protein>
    <submittedName>
        <fullName evidence="1">Uncharacterized protein</fullName>
    </submittedName>
</protein>